<reference evidence="4" key="2">
    <citation type="submission" date="2020-11" db="EMBL/GenBank/DDBJ databases">
        <authorList>
            <consortium name="DOE Joint Genome Institute"/>
            <person name="Kuo A."/>
            <person name="Miyauchi S."/>
            <person name="Kiss E."/>
            <person name="Drula E."/>
            <person name="Kohler A."/>
            <person name="Sanchez-Garcia M."/>
            <person name="Andreopoulos B."/>
            <person name="Barry K.W."/>
            <person name="Bonito G."/>
            <person name="Buee M."/>
            <person name="Carver A."/>
            <person name="Chen C."/>
            <person name="Cichocki N."/>
            <person name="Clum A."/>
            <person name="Culley D."/>
            <person name="Crous P.W."/>
            <person name="Fauchery L."/>
            <person name="Girlanda M."/>
            <person name="Hayes R."/>
            <person name="Keri Z."/>
            <person name="Labutti K."/>
            <person name="Lipzen A."/>
            <person name="Lombard V."/>
            <person name="Magnuson J."/>
            <person name="Maillard F."/>
            <person name="Morin E."/>
            <person name="Murat C."/>
            <person name="Nolan M."/>
            <person name="Ohm R."/>
            <person name="Pangilinan J."/>
            <person name="Pereira M."/>
            <person name="Perotto S."/>
            <person name="Peter M."/>
            <person name="Riley R."/>
            <person name="Sitrit Y."/>
            <person name="Stielow B."/>
            <person name="Szollosi G."/>
            <person name="Zifcakova L."/>
            <person name="Stursova M."/>
            <person name="Spatafora J.W."/>
            <person name="Tedersoo L."/>
            <person name="Vaario L.-M."/>
            <person name="Yamada A."/>
            <person name="Yan M."/>
            <person name="Wang P."/>
            <person name="Xu J."/>
            <person name="Bruns T."/>
            <person name="Baldrian P."/>
            <person name="Vilgalys R."/>
            <person name="Henrissat B."/>
            <person name="Grigoriev I.V."/>
            <person name="Hibbett D."/>
            <person name="Nagy L.G."/>
            <person name="Martin F.M."/>
        </authorList>
    </citation>
    <scope>NUCLEOTIDE SEQUENCE</scope>
    <source>
        <strain evidence="4">UH-Tt-Lm1</strain>
    </source>
</reference>
<dbReference type="OrthoDB" id="26525at2759"/>
<dbReference type="PANTHER" id="PTHR23048:SF59">
    <property type="entry name" value="EF-HAND SUPERFAMILY PROTEIN"/>
    <property type="match status" value="1"/>
</dbReference>
<dbReference type="GO" id="GO:0005509">
    <property type="term" value="F:calcium ion binding"/>
    <property type="evidence" value="ECO:0007669"/>
    <property type="project" value="InterPro"/>
</dbReference>
<protein>
    <submittedName>
        <fullName evidence="4">Calmodulin-like protein</fullName>
    </submittedName>
</protein>
<feature type="domain" description="EF-hand" evidence="3">
    <location>
        <begin position="47"/>
        <end position="82"/>
    </location>
</feature>
<gene>
    <name evidence="4" type="ORF">BJ322DRAFT_1033303</name>
</gene>
<dbReference type="PANTHER" id="PTHR23048">
    <property type="entry name" value="MYOSIN LIGHT CHAIN 1, 3"/>
    <property type="match status" value="1"/>
</dbReference>
<dbReference type="AlphaFoldDB" id="A0A9P6LD91"/>
<reference evidence="4" key="1">
    <citation type="journal article" date="2020" name="Nat. Commun.">
        <title>Large-scale genome sequencing of mycorrhizal fungi provides insights into the early evolution of symbiotic traits.</title>
        <authorList>
            <person name="Miyauchi S."/>
            <person name="Kiss E."/>
            <person name="Kuo A."/>
            <person name="Drula E."/>
            <person name="Kohler A."/>
            <person name="Sanchez-Garcia M."/>
            <person name="Morin E."/>
            <person name="Andreopoulos B."/>
            <person name="Barry K.W."/>
            <person name="Bonito G."/>
            <person name="Buee M."/>
            <person name="Carver A."/>
            <person name="Chen C."/>
            <person name="Cichocki N."/>
            <person name="Clum A."/>
            <person name="Culley D."/>
            <person name="Crous P.W."/>
            <person name="Fauchery L."/>
            <person name="Girlanda M."/>
            <person name="Hayes R.D."/>
            <person name="Keri Z."/>
            <person name="LaButti K."/>
            <person name="Lipzen A."/>
            <person name="Lombard V."/>
            <person name="Magnuson J."/>
            <person name="Maillard F."/>
            <person name="Murat C."/>
            <person name="Nolan M."/>
            <person name="Ohm R.A."/>
            <person name="Pangilinan J."/>
            <person name="Pereira M.F."/>
            <person name="Perotto S."/>
            <person name="Peter M."/>
            <person name="Pfister S."/>
            <person name="Riley R."/>
            <person name="Sitrit Y."/>
            <person name="Stielow J.B."/>
            <person name="Szollosi G."/>
            <person name="Zifcakova L."/>
            <person name="Stursova M."/>
            <person name="Spatafora J.W."/>
            <person name="Tedersoo L."/>
            <person name="Vaario L.M."/>
            <person name="Yamada A."/>
            <person name="Yan M."/>
            <person name="Wang P."/>
            <person name="Xu J."/>
            <person name="Bruns T."/>
            <person name="Baldrian P."/>
            <person name="Vilgalys R."/>
            <person name="Dunand C."/>
            <person name="Henrissat B."/>
            <person name="Grigoriev I.V."/>
            <person name="Hibbett D."/>
            <person name="Nagy L.G."/>
            <person name="Martin F.M."/>
        </authorList>
    </citation>
    <scope>NUCLEOTIDE SEQUENCE</scope>
    <source>
        <strain evidence="4">UH-Tt-Lm1</strain>
    </source>
</reference>
<evidence type="ECO:0000256" key="1">
    <source>
        <dbReference type="ARBA" id="ARBA00022737"/>
    </source>
</evidence>
<dbReference type="SUPFAM" id="SSF47473">
    <property type="entry name" value="EF-hand"/>
    <property type="match status" value="1"/>
</dbReference>
<dbReference type="FunFam" id="1.10.238.10:FF:000178">
    <property type="entry name" value="Calmodulin-2 A"/>
    <property type="match status" value="1"/>
</dbReference>
<dbReference type="SMART" id="SM00054">
    <property type="entry name" value="EFh"/>
    <property type="match status" value="4"/>
</dbReference>
<dbReference type="GO" id="GO:0016460">
    <property type="term" value="C:myosin II complex"/>
    <property type="evidence" value="ECO:0007669"/>
    <property type="project" value="TreeGrafter"/>
</dbReference>
<dbReference type="InterPro" id="IPR002048">
    <property type="entry name" value="EF_hand_dom"/>
</dbReference>
<name>A0A9P6LD91_9AGAM</name>
<sequence length="150" mass="16659">MQRKSTLNEGQVAVLKEAFEMFDEDGNGTITPAELGKLMKGVLGSEIPKGEIEAIIKSVDADNSGTIDFDEFLTLMSDPKFHDPTRDESREVFEMFDKDGSGNISVSELKEAFRNLGEKLSDDQLDAILREADLDGDGLIDYEEFLSMLK</sequence>
<feature type="domain" description="EF-hand" evidence="3">
    <location>
        <begin position="84"/>
        <end position="119"/>
    </location>
</feature>
<keyword evidence="5" id="KW-1185">Reference proteome</keyword>
<organism evidence="4 5">
    <name type="scientific">Thelephora terrestris</name>
    <dbReference type="NCBI Taxonomy" id="56493"/>
    <lineage>
        <taxon>Eukaryota</taxon>
        <taxon>Fungi</taxon>
        <taxon>Dikarya</taxon>
        <taxon>Basidiomycota</taxon>
        <taxon>Agaricomycotina</taxon>
        <taxon>Agaricomycetes</taxon>
        <taxon>Thelephorales</taxon>
        <taxon>Thelephoraceae</taxon>
        <taxon>Thelephora</taxon>
    </lineage>
</organism>
<proteinExistence type="predicted"/>
<dbReference type="Pfam" id="PF13499">
    <property type="entry name" value="EF-hand_7"/>
    <property type="match status" value="2"/>
</dbReference>
<accession>A0A9P6LD91</accession>
<dbReference type="InterPro" id="IPR011992">
    <property type="entry name" value="EF-hand-dom_pair"/>
</dbReference>
<evidence type="ECO:0000313" key="5">
    <source>
        <dbReference type="Proteomes" id="UP000736335"/>
    </source>
</evidence>
<feature type="domain" description="EF-hand" evidence="3">
    <location>
        <begin position="120"/>
        <end position="150"/>
    </location>
</feature>
<evidence type="ECO:0000313" key="4">
    <source>
        <dbReference type="EMBL" id="KAF9793202.1"/>
    </source>
</evidence>
<dbReference type="Proteomes" id="UP000736335">
    <property type="component" value="Unassembled WGS sequence"/>
</dbReference>
<evidence type="ECO:0000256" key="2">
    <source>
        <dbReference type="ARBA" id="ARBA00022837"/>
    </source>
</evidence>
<comment type="caution">
    <text evidence="4">The sequence shown here is derived from an EMBL/GenBank/DDBJ whole genome shotgun (WGS) entry which is preliminary data.</text>
</comment>
<keyword evidence="1" id="KW-0677">Repeat</keyword>
<dbReference type="InterPro" id="IPR018247">
    <property type="entry name" value="EF_Hand_1_Ca_BS"/>
</dbReference>
<dbReference type="PROSITE" id="PS50222">
    <property type="entry name" value="EF_HAND_2"/>
    <property type="match status" value="4"/>
</dbReference>
<dbReference type="EMBL" id="WIUZ02000001">
    <property type="protein sequence ID" value="KAF9793202.1"/>
    <property type="molecule type" value="Genomic_DNA"/>
</dbReference>
<dbReference type="Gene3D" id="1.10.238.10">
    <property type="entry name" value="EF-hand"/>
    <property type="match status" value="2"/>
</dbReference>
<feature type="domain" description="EF-hand" evidence="3">
    <location>
        <begin position="10"/>
        <end position="45"/>
    </location>
</feature>
<evidence type="ECO:0000259" key="3">
    <source>
        <dbReference type="PROSITE" id="PS50222"/>
    </source>
</evidence>
<dbReference type="PROSITE" id="PS00018">
    <property type="entry name" value="EF_HAND_1"/>
    <property type="match status" value="4"/>
</dbReference>
<dbReference type="InterPro" id="IPR050230">
    <property type="entry name" value="CALM/Myosin/TropC-like"/>
</dbReference>
<keyword evidence="2" id="KW-0106">Calcium</keyword>